<comment type="function">
    <text evidence="7">Functions as a recycling factor of the spliceosome, a machinery that forms on each precursor-messenger RNA (pre-mRNA) and catalyzes the removal of introns. Chaperones the re-annealing of U4 and U6 snRNAs (small nuclear RNAs) released from previous rounds of splicing, an initial step in reforming the U4/U6-U5 tri-snRNP (small nuclear ribonucleoprotein) that can reassemble into another spliceosome complex; this step involves binding U6 and facilitating the unwinding of the U6 internal stem loop, followed by base-pairing of U6 to U4.</text>
</comment>
<feature type="compositionally biased region" description="Basic and acidic residues" evidence="10">
    <location>
        <begin position="1049"/>
        <end position="1059"/>
    </location>
</feature>
<dbReference type="PANTHER" id="PTHR24012">
    <property type="entry name" value="RNA BINDING PROTEIN"/>
    <property type="match status" value="1"/>
</dbReference>
<evidence type="ECO:0000313" key="13">
    <source>
        <dbReference type="Proteomes" id="UP000077266"/>
    </source>
</evidence>
<dbReference type="STRING" id="1314781.A0A166NEZ7"/>
<dbReference type="PROSITE" id="PS50102">
    <property type="entry name" value="RRM"/>
    <property type="match status" value="3"/>
</dbReference>
<dbReference type="CDD" id="cd12296">
    <property type="entry name" value="RRM1_Prp24"/>
    <property type="match status" value="1"/>
</dbReference>
<dbReference type="Gene3D" id="3.30.70.330">
    <property type="match status" value="3"/>
</dbReference>
<dbReference type="GO" id="GO:0003723">
    <property type="term" value="F:RNA binding"/>
    <property type="evidence" value="ECO:0007669"/>
    <property type="project" value="UniProtKB-UniRule"/>
</dbReference>
<keyword evidence="3" id="KW-0677">Repeat</keyword>
<proteinExistence type="predicted"/>
<dbReference type="Pfam" id="PF00076">
    <property type="entry name" value="RRM_1"/>
    <property type="match status" value="3"/>
</dbReference>
<name>A0A166NEZ7_EXIGL</name>
<dbReference type="FunFam" id="3.30.70.330:FF:000365">
    <property type="entry name" value="U4/U6 snRNA-associated-splicing factor PRP24"/>
    <property type="match status" value="1"/>
</dbReference>
<sequence length="1059" mass="116663">MEDTLSQLSALMEQITQKQGSIALHAQNIELAVNAGLDDEANGARELMTMFVATPADVWLPFLAAKEKELADTMDGVKEIHELYQRAEQDYLSIPLLVKHMDFIMDHQDLFALAASVDDNDDADETSTTRQALQAIAEKAGSHLTQGHEVWDKWRDWELHLLESDSSPEQVNRIDAMFMARLQAPHSTHEETAQAYSTFNSTYRASEDYEKLMIAVTKTRAAAVKAWNARETGEISLKNASFSLDAYAEYLKDELRRLSQATRAPPPPRKGRKAAARNVQDEILAQTLARALHERAISAAASAVFANPSDTAAQTHLRNFWSSYAASLRNDITVPRVELGTLYRSTRSVPGSGDAWARYLRALERHAEVEGPKESVEEAFGRALEAGMVQDSAEEIVPLVQARADYERRRLEAGAEGEEASPADRLVSTLEGGIELVRKANKEGDTRLRLERYLSSVYEEMDDMEKAFETLESAAKAQKTSYVAWSEYLRLLGKADADKARTVFRDVAAKNLDWPEMLWEQWIQFEHVHGSVEDVDECLSRVHALNEKLAVRRAKEAEAYQSQYAATTAVIQEAQVDAEAMQVDAAPEQTGSVSRKRKAEDDANDVPSAGDPTKRVKIDETSLKRDRENSTVLVAELQDGTDEAAIRQLFKECGEIREVKVTPLPSGPVATVEFMSRDSVPAALTRDKKRISGHEIAVHAVWRSTLYVTNFPEETDDAAMRNLFGEFGIVLDVRWPSKKFKSSRRFCYVQYTSPAAAEKSLCLHGRELAPGMSLSVLISDPTRKKERSDADANEREVYIAGLSRFTKRGDIETLFKQFGAIKDVRMSLDDKGHSKGFAFVEFAESRSAHSALTANNYELKSRRIAVTLADPRVRAKHKHDATGLGRKAGIKSRSVRLRGLPPATQEGLLQQALEKEIQGVKRVEVFVDLCEAVVELESQQVVGALLLRATPIVFQDHELSIVEDTGLAPGPKKPTAVASTSTTPAPAPTAFLPRGIISRPRAGLGSKKRVGATAVSAGAGIVSKATADAPMETDASTSTSAAANGAGKGQDDFRKMLGL</sequence>
<dbReference type="Proteomes" id="UP000077266">
    <property type="component" value="Unassembled WGS sequence"/>
</dbReference>
<feature type="compositionally biased region" description="Low complexity" evidence="10">
    <location>
        <begin position="974"/>
        <end position="990"/>
    </location>
</feature>
<feature type="region of interest" description="Disordered" evidence="10">
    <location>
        <begin position="584"/>
        <end position="616"/>
    </location>
</feature>
<dbReference type="InterPro" id="IPR035979">
    <property type="entry name" value="RBD_domain_sf"/>
</dbReference>
<comment type="subcellular location">
    <subcellularLocation>
        <location evidence="1">Nucleus</location>
    </subcellularLocation>
</comment>
<evidence type="ECO:0000256" key="4">
    <source>
        <dbReference type="ARBA" id="ARBA00022884"/>
    </source>
</evidence>
<evidence type="ECO:0000256" key="9">
    <source>
        <dbReference type="PROSITE-ProRule" id="PRU00176"/>
    </source>
</evidence>
<dbReference type="InterPro" id="IPR034397">
    <property type="entry name" value="Prp24_RRM1"/>
</dbReference>
<dbReference type="InterPro" id="IPR000504">
    <property type="entry name" value="RRM_dom"/>
</dbReference>
<dbReference type="InParanoid" id="A0A166NEZ7"/>
<evidence type="ECO:0000256" key="5">
    <source>
        <dbReference type="ARBA" id="ARBA00023187"/>
    </source>
</evidence>
<evidence type="ECO:0000259" key="11">
    <source>
        <dbReference type="PROSITE" id="PS50102"/>
    </source>
</evidence>
<accession>A0A166NEZ7</accession>
<dbReference type="SMART" id="SM00360">
    <property type="entry name" value="RRM"/>
    <property type="match status" value="4"/>
</dbReference>
<feature type="region of interest" description="Disordered" evidence="10">
    <location>
        <begin position="964"/>
        <end position="993"/>
    </location>
</feature>
<dbReference type="GO" id="GO:0006397">
    <property type="term" value="P:mRNA processing"/>
    <property type="evidence" value="ECO:0007669"/>
    <property type="project" value="UniProtKB-KW"/>
</dbReference>
<gene>
    <name evidence="12" type="ORF">EXIGLDRAFT_782824</name>
</gene>
<dbReference type="AlphaFoldDB" id="A0A166NEZ7"/>
<dbReference type="GO" id="GO:0005688">
    <property type="term" value="C:U6 snRNP"/>
    <property type="evidence" value="ECO:0007669"/>
    <property type="project" value="UniProtKB-ARBA"/>
</dbReference>
<protein>
    <recommendedName>
        <fullName evidence="8">U4/U6 snRNA-associated-splicing factor PRP24</fullName>
    </recommendedName>
</protein>
<keyword evidence="13" id="KW-1185">Reference proteome</keyword>
<feature type="region of interest" description="Disordered" evidence="10">
    <location>
        <begin position="1023"/>
        <end position="1059"/>
    </location>
</feature>
<dbReference type="InterPro" id="IPR012677">
    <property type="entry name" value="Nucleotide-bd_a/b_plait_sf"/>
</dbReference>
<keyword evidence="4 9" id="KW-0694">RNA-binding</keyword>
<dbReference type="FunCoup" id="A0A166NEZ7">
    <property type="interactions" value="765"/>
</dbReference>
<evidence type="ECO:0000256" key="1">
    <source>
        <dbReference type="ARBA" id="ARBA00004123"/>
    </source>
</evidence>
<feature type="domain" description="RRM" evidence="11">
    <location>
        <begin position="630"/>
        <end position="703"/>
    </location>
</feature>
<evidence type="ECO:0000256" key="3">
    <source>
        <dbReference type="ARBA" id="ARBA00022737"/>
    </source>
</evidence>
<dbReference type="Gene3D" id="1.25.40.10">
    <property type="entry name" value="Tetratricopeptide repeat domain"/>
    <property type="match status" value="2"/>
</dbReference>
<evidence type="ECO:0000313" key="12">
    <source>
        <dbReference type="EMBL" id="KZV79086.1"/>
    </source>
</evidence>
<feature type="compositionally biased region" description="Low complexity" evidence="10">
    <location>
        <begin position="1033"/>
        <end position="1045"/>
    </location>
</feature>
<dbReference type="GO" id="GO:0008380">
    <property type="term" value="P:RNA splicing"/>
    <property type="evidence" value="ECO:0007669"/>
    <property type="project" value="UniProtKB-KW"/>
</dbReference>
<dbReference type="EMBL" id="KV426684">
    <property type="protein sequence ID" value="KZV79086.1"/>
    <property type="molecule type" value="Genomic_DNA"/>
</dbReference>
<keyword evidence="6" id="KW-0539">Nucleus</keyword>
<dbReference type="SUPFAM" id="SSF54928">
    <property type="entry name" value="RNA-binding domain, RBD"/>
    <property type="match status" value="3"/>
</dbReference>
<evidence type="ECO:0000256" key="2">
    <source>
        <dbReference type="ARBA" id="ARBA00022664"/>
    </source>
</evidence>
<organism evidence="12 13">
    <name type="scientific">Exidia glandulosa HHB12029</name>
    <dbReference type="NCBI Taxonomy" id="1314781"/>
    <lineage>
        <taxon>Eukaryota</taxon>
        <taxon>Fungi</taxon>
        <taxon>Dikarya</taxon>
        <taxon>Basidiomycota</taxon>
        <taxon>Agaricomycotina</taxon>
        <taxon>Agaricomycetes</taxon>
        <taxon>Auriculariales</taxon>
        <taxon>Exidiaceae</taxon>
        <taxon>Exidia</taxon>
    </lineage>
</organism>
<dbReference type="SUPFAM" id="SSF48452">
    <property type="entry name" value="TPR-like"/>
    <property type="match status" value="1"/>
</dbReference>
<evidence type="ECO:0000256" key="7">
    <source>
        <dbReference type="ARBA" id="ARBA00093374"/>
    </source>
</evidence>
<keyword evidence="2" id="KW-0507">mRNA processing</keyword>
<dbReference type="CDD" id="cd00590">
    <property type="entry name" value="RRM_SF"/>
    <property type="match status" value="1"/>
</dbReference>
<reference evidence="12 13" key="1">
    <citation type="journal article" date="2016" name="Mol. Biol. Evol.">
        <title>Comparative Genomics of Early-Diverging Mushroom-Forming Fungi Provides Insights into the Origins of Lignocellulose Decay Capabilities.</title>
        <authorList>
            <person name="Nagy L.G."/>
            <person name="Riley R."/>
            <person name="Tritt A."/>
            <person name="Adam C."/>
            <person name="Daum C."/>
            <person name="Floudas D."/>
            <person name="Sun H."/>
            <person name="Yadav J.S."/>
            <person name="Pangilinan J."/>
            <person name="Larsson K.H."/>
            <person name="Matsuura K."/>
            <person name="Barry K."/>
            <person name="Labutti K."/>
            <person name="Kuo R."/>
            <person name="Ohm R.A."/>
            <person name="Bhattacharya S.S."/>
            <person name="Shirouzu T."/>
            <person name="Yoshinaga Y."/>
            <person name="Martin F.M."/>
            <person name="Grigoriev I.V."/>
            <person name="Hibbett D.S."/>
        </authorList>
    </citation>
    <scope>NUCLEOTIDE SEQUENCE [LARGE SCALE GENOMIC DNA]</scope>
    <source>
        <strain evidence="12 13">HHB12029</strain>
    </source>
</reference>
<keyword evidence="5" id="KW-0508">mRNA splicing</keyword>
<evidence type="ECO:0000256" key="6">
    <source>
        <dbReference type="ARBA" id="ARBA00023242"/>
    </source>
</evidence>
<dbReference type="InterPro" id="IPR011990">
    <property type="entry name" value="TPR-like_helical_dom_sf"/>
</dbReference>
<evidence type="ECO:0000256" key="8">
    <source>
        <dbReference type="ARBA" id="ARBA00093627"/>
    </source>
</evidence>
<evidence type="ECO:0000256" key="10">
    <source>
        <dbReference type="SAM" id="MobiDB-lite"/>
    </source>
</evidence>
<dbReference type="OrthoDB" id="360390at2759"/>
<feature type="domain" description="RRM" evidence="11">
    <location>
        <begin position="795"/>
        <end position="871"/>
    </location>
</feature>
<feature type="domain" description="RRM" evidence="11">
    <location>
        <begin position="704"/>
        <end position="781"/>
    </location>
</feature>